<dbReference type="EMBL" id="BART01029618">
    <property type="protein sequence ID" value="GAH08863.1"/>
    <property type="molecule type" value="Genomic_DNA"/>
</dbReference>
<feature type="non-terminal residue" evidence="2">
    <location>
        <position position="1"/>
    </location>
</feature>
<feature type="region of interest" description="Disordered" evidence="1">
    <location>
        <begin position="204"/>
        <end position="227"/>
    </location>
</feature>
<comment type="caution">
    <text evidence="2">The sequence shown here is derived from an EMBL/GenBank/DDBJ whole genome shotgun (WGS) entry which is preliminary data.</text>
</comment>
<dbReference type="Pfam" id="PF03692">
    <property type="entry name" value="CxxCxxCC"/>
    <property type="match status" value="1"/>
</dbReference>
<dbReference type="InterPro" id="IPR005358">
    <property type="entry name" value="Puta_zinc/iron-chelating_dom"/>
</dbReference>
<name>X1EJM9_9ZZZZ</name>
<dbReference type="AlphaFoldDB" id="X1EJM9"/>
<organism evidence="2">
    <name type="scientific">marine sediment metagenome</name>
    <dbReference type="NCBI Taxonomy" id="412755"/>
    <lineage>
        <taxon>unclassified sequences</taxon>
        <taxon>metagenomes</taxon>
        <taxon>ecological metagenomes</taxon>
    </lineage>
</organism>
<evidence type="ECO:0000256" key="1">
    <source>
        <dbReference type="SAM" id="MobiDB-lite"/>
    </source>
</evidence>
<evidence type="ECO:0008006" key="3">
    <source>
        <dbReference type="Google" id="ProtNLM"/>
    </source>
</evidence>
<evidence type="ECO:0000313" key="2">
    <source>
        <dbReference type="EMBL" id="GAH08863.1"/>
    </source>
</evidence>
<dbReference type="PANTHER" id="PTHR35866:SF1">
    <property type="entry name" value="YKGJ FAMILY CYSTEINE CLUSTER PROTEIN"/>
    <property type="match status" value="1"/>
</dbReference>
<reference evidence="2" key="1">
    <citation type="journal article" date="2014" name="Front. Microbiol.">
        <title>High frequency of phylogenetically diverse reductive dehalogenase-homologous genes in deep subseafloor sedimentary metagenomes.</title>
        <authorList>
            <person name="Kawai M."/>
            <person name="Futagami T."/>
            <person name="Toyoda A."/>
            <person name="Takaki Y."/>
            <person name="Nishi S."/>
            <person name="Hori S."/>
            <person name="Arai W."/>
            <person name="Tsubouchi T."/>
            <person name="Morono Y."/>
            <person name="Uchiyama I."/>
            <person name="Ito T."/>
            <person name="Fujiyama A."/>
            <person name="Inagaki F."/>
            <person name="Takami H."/>
        </authorList>
    </citation>
    <scope>NUCLEOTIDE SEQUENCE</scope>
    <source>
        <strain evidence="2">Expedition CK06-06</strain>
    </source>
</reference>
<accession>X1EJM9</accession>
<gene>
    <name evidence="2" type="ORF">S01H4_51920</name>
</gene>
<sequence length="227" mass="26310">NTNESKETEVKKEEKKKAKFTFNCTRCNKCCAERGPVPLTFWDLEMWARNGVLINFMPYLELYKNPAGNLDLILKPIPIPKDDADQKATSLDPFASTPIEELLDEKCPLYNLEKKECLIYENRPLSCRTYPLEFDGKNYSIVDVDCPGVGQEGMTKEELEKMRETAKLMFTELTRIRINIPVLHQIIQKDVMMELIKQNKEAMESMSEEDKKKINEVFGKSRDVSEK</sequence>
<proteinExistence type="predicted"/>
<dbReference type="PANTHER" id="PTHR35866">
    <property type="entry name" value="PUTATIVE-RELATED"/>
    <property type="match status" value="1"/>
</dbReference>
<protein>
    <recommendedName>
        <fullName evidence="3">YkgJ family cysteine cluster protein</fullName>
    </recommendedName>
</protein>